<reference evidence="15" key="1">
    <citation type="submission" date="2020-05" db="EMBL/GenBank/DDBJ databases">
        <authorList>
            <person name="Chiriac C."/>
            <person name="Salcher M."/>
            <person name="Ghai R."/>
            <person name="Kavagutti S V."/>
        </authorList>
    </citation>
    <scope>NUCLEOTIDE SEQUENCE</scope>
</reference>
<keyword evidence="4" id="KW-0808">Transferase</keyword>
<evidence type="ECO:0000256" key="11">
    <source>
        <dbReference type="ARBA" id="ARBA00049902"/>
    </source>
</evidence>
<name>A0A6J6EC32_9ZZZZ</name>
<dbReference type="Gene3D" id="1.10.3810.10">
    <property type="entry name" value="Biosynthetic peptidoglycan transglycosylase-like"/>
    <property type="match status" value="1"/>
</dbReference>
<dbReference type="InterPro" id="IPR001460">
    <property type="entry name" value="PCN-bd_Tpept"/>
</dbReference>
<sequence>MRSGFRSRLIQYLAISTLIGAMVALAAAPVVAVTGAVLRNAITEFQNLPAALTTPPLPERTRIVASDGTLVGSIFDENRVEVPLQAVSPLMQQAMIAIEDSRFFLHNGFDLRGLIRAFFANAAAGEVVQGGSTITQQLVENTLLQVATTPEEVKAARAQSVLGKIQEIQYALQLERTLSKQQILERYLNVSYFGAGAYGIESAARRYFSKSATELNANESAIIAGIVQSPSANDPLAYPDRNEARRNVVLDRMVDLGFLSRDDANTYKDLSVADSLDPSPLANGCVSSYAPYFCDYVLTEIRNNPAYGATLDDREAFLRQTGLTIETTLRPDVQRSAQSAVDTTIPRDDESKKAISIVMVEPATGGIIAMAQNRLWGTEGDGYTTYNYGVGRANNGTVGMQAGSTFKAYTLAAAFKQGISPSLVINARNPKTFNFVDCLSGEPMEPYIVRNSTRSGRFTMAQATAYSVNTYFVKLAQQVTPCAIGDIAEDMGVRTGSGDLVERVPSLALGVINVTPLTMASSYGVFANKGIYCPPTAINKITDRTGKILSVPAARCSQAMEPAVADGVTDMLTRVIDGAIEGRTGARMSLGRPAAGKTGTTNENSSVWFVGYTPDVSAAVWVGDPRGGFKYPLQDITINGKYYRQVYGSTMAGPIWKTAMETAHQNIPRRGFKLKPNYDPAEVLLFPGAGSVIDGESTIEDELPEGID</sequence>
<evidence type="ECO:0000256" key="12">
    <source>
        <dbReference type="SAM" id="Phobius"/>
    </source>
</evidence>
<accession>A0A6J6EC32</accession>
<dbReference type="GO" id="GO:0008360">
    <property type="term" value="P:regulation of cell shape"/>
    <property type="evidence" value="ECO:0007669"/>
    <property type="project" value="UniProtKB-KW"/>
</dbReference>
<keyword evidence="6" id="KW-0133">Cell shape</keyword>
<keyword evidence="2" id="KW-0645">Protease</keyword>
<dbReference type="SUPFAM" id="SSF53955">
    <property type="entry name" value="Lysozyme-like"/>
    <property type="match status" value="1"/>
</dbReference>
<evidence type="ECO:0000256" key="5">
    <source>
        <dbReference type="ARBA" id="ARBA00022801"/>
    </source>
</evidence>
<feature type="transmembrane region" description="Helical" evidence="12">
    <location>
        <begin position="12"/>
        <end position="38"/>
    </location>
</feature>
<evidence type="ECO:0000256" key="3">
    <source>
        <dbReference type="ARBA" id="ARBA00022676"/>
    </source>
</evidence>
<evidence type="ECO:0000256" key="4">
    <source>
        <dbReference type="ARBA" id="ARBA00022679"/>
    </source>
</evidence>
<dbReference type="InterPro" id="IPR012338">
    <property type="entry name" value="Beta-lactam/transpept-like"/>
</dbReference>
<evidence type="ECO:0000259" key="14">
    <source>
        <dbReference type="Pfam" id="PF00912"/>
    </source>
</evidence>
<dbReference type="PANTHER" id="PTHR32282">
    <property type="entry name" value="BINDING PROTEIN TRANSPEPTIDASE, PUTATIVE-RELATED"/>
    <property type="match status" value="1"/>
</dbReference>
<dbReference type="InterPro" id="IPR050396">
    <property type="entry name" value="Glycosyltr_51/Transpeptidase"/>
</dbReference>
<evidence type="ECO:0000256" key="6">
    <source>
        <dbReference type="ARBA" id="ARBA00022960"/>
    </source>
</evidence>
<evidence type="ECO:0000256" key="1">
    <source>
        <dbReference type="ARBA" id="ARBA00022645"/>
    </source>
</evidence>
<keyword evidence="5" id="KW-0378">Hydrolase</keyword>
<keyword evidence="12" id="KW-0812">Transmembrane</keyword>
<evidence type="ECO:0000256" key="2">
    <source>
        <dbReference type="ARBA" id="ARBA00022670"/>
    </source>
</evidence>
<keyword evidence="7" id="KW-0573">Peptidoglycan synthesis</keyword>
<dbReference type="FunFam" id="1.10.3810.10:FF:000001">
    <property type="entry name" value="Penicillin-binding protein 1A"/>
    <property type="match status" value="1"/>
</dbReference>
<proteinExistence type="predicted"/>
<feature type="domain" description="Glycosyl transferase family 51" evidence="14">
    <location>
        <begin position="68"/>
        <end position="253"/>
    </location>
</feature>
<evidence type="ECO:0000256" key="10">
    <source>
        <dbReference type="ARBA" id="ARBA00044770"/>
    </source>
</evidence>
<evidence type="ECO:0000256" key="9">
    <source>
        <dbReference type="ARBA" id="ARBA00023316"/>
    </source>
</evidence>
<dbReference type="GO" id="GO:0006508">
    <property type="term" value="P:proteolysis"/>
    <property type="evidence" value="ECO:0007669"/>
    <property type="project" value="UniProtKB-KW"/>
</dbReference>
<keyword evidence="12" id="KW-1133">Transmembrane helix</keyword>
<dbReference type="InterPro" id="IPR001264">
    <property type="entry name" value="Glyco_trans_51"/>
</dbReference>
<evidence type="ECO:0000313" key="15">
    <source>
        <dbReference type="EMBL" id="CAB4572899.1"/>
    </source>
</evidence>
<dbReference type="InterPro" id="IPR036950">
    <property type="entry name" value="PBP_transglycosylase"/>
</dbReference>
<dbReference type="SUPFAM" id="SSF56601">
    <property type="entry name" value="beta-lactamase/transpeptidase-like"/>
    <property type="match status" value="1"/>
</dbReference>
<dbReference type="GO" id="GO:0030288">
    <property type="term" value="C:outer membrane-bounded periplasmic space"/>
    <property type="evidence" value="ECO:0007669"/>
    <property type="project" value="TreeGrafter"/>
</dbReference>
<dbReference type="AlphaFoldDB" id="A0A6J6EC32"/>
<evidence type="ECO:0000259" key="13">
    <source>
        <dbReference type="Pfam" id="PF00905"/>
    </source>
</evidence>
<dbReference type="GO" id="GO:0009252">
    <property type="term" value="P:peptidoglycan biosynthetic process"/>
    <property type="evidence" value="ECO:0007669"/>
    <property type="project" value="UniProtKB-KW"/>
</dbReference>
<keyword evidence="3" id="KW-0328">Glycosyltransferase</keyword>
<dbReference type="InterPro" id="IPR023346">
    <property type="entry name" value="Lysozyme-like_dom_sf"/>
</dbReference>
<dbReference type="GO" id="GO:0008955">
    <property type="term" value="F:peptidoglycan glycosyltransferase activity"/>
    <property type="evidence" value="ECO:0007669"/>
    <property type="project" value="UniProtKB-EC"/>
</dbReference>
<evidence type="ECO:0000256" key="8">
    <source>
        <dbReference type="ARBA" id="ARBA00023268"/>
    </source>
</evidence>
<feature type="domain" description="Penicillin-binding protein transpeptidase" evidence="13">
    <location>
        <begin position="356"/>
        <end position="622"/>
    </location>
</feature>
<dbReference type="EMBL" id="CAEZTT010000030">
    <property type="protein sequence ID" value="CAB4572899.1"/>
    <property type="molecule type" value="Genomic_DNA"/>
</dbReference>
<comment type="catalytic activity">
    <reaction evidence="11">
        <text>[GlcNAc-(1-&gt;4)-Mur2Ac(oyl-L-Ala-gamma-D-Glu-L-Lys-D-Ala-D-Ala)](n)-di-trans,octa-cis-undecaprenyl diphosphate + beta-D-GlcNAc-(1-&gt;4)-Mur2Ac(oyl-L-Ala-gamma-D-Glu-L-Lys-D-Ala-D-Ala)-di-trans,octa-cis-undecaprenyl diphosphate = [GlcNAc-(1-&gt;4)-Mur2Ac(oyl-L-Ala-gamma-D-Glu-L-Lys-D-Ala-D-Ala)](n+1)-di-trans,octa-cis-undecaprenyl diphosphate + di-trans,octa-cis-undecaprenyl diphosphate + H(+)</text>
        <dbReference type="Rhea" id="RHEA:23708"/>
        <dbReference type="Rhea" id="RHEA-COMP:9602"/>
        <dbReference type="Rhea" id="RHEA-COMP:9603"/>
        <dbReference type="ChEBI" id="CHEBI:15378"/>
        <dbReference type="ChEBI" id="CHEBI:58405"/>
        <dbReference type="ChEBI" id="CHEBI:60033"/>
        <dbReference type="ChEBI" id="CHEBI:78435"/>
        <dbReference type="EC" id="2.4.99.28"/>
    </reaction>
</comment>
<dbReference type="PANTHER" id="PTHR32282:SF33">
    <property type="entry name" value="PEPTIDOGLYCAN GLYCOSYLTRANSFERASE"/>
    <property type="match status" value="1"/>
</dbReference>
<dbReference type="Gene3D" id="3.40.710.10">
    <property type="entry name" value="DD-peptidase/beta-lactamase superfamily"/>
    <property type="match status" value="1"/>
</dbReference>
<dbReference type="Pfam" id="PF00912">
    <property type="entry name" value="Transgly"/>
    <property type="match status" value="1"/>
</dbReference>
<gene>
    <name evidence="15" type="ORF">UFOPK1726_00392</name>
</gene>
<keyword evidence="9" id="KW-0961">Cell wall biogenesis/degradation</keyword>
<evidence type="ECO:0000256" key="7">
    <source>
        <dbReference type="ARBA" id="ARBA00022984"/>
    </source>
</evidence>
<dbReference type="GO" id="GO:0004180">
    <property type="term" value="F:carboxypeptidase activity"/>
    <property type="evidence" value="ECO:0007669"/>
    <property type="project" value="UniProtKB-KW"/>
</dbReference>
<organism evidence="15">
    <name type="scientific">freshwater metagenome</name>
    <dbReference type="NCBI Taxonomy" id="449393"/>
    <lineage>
        <taxon>unclassified sequences</taxon>
        <taxon>metagenomes</taxon>
        <taxon>ecological metagenomes</taxon>
    </lineage>
</organism>
<keyword evidence="12" id="KW-0472">Membrane</keyword>
<dbReference type="EC" id="2.4.99.28" evidence="10"/>
<dbReference type="GO" id="GO:0071555">
    <property type="term" value="P:cell wall organization"/>
    <property type="evidence" value="ECO:0007669"/>
    <property type="project" value="UniProtKB-KW"/>
</dbReference>
<dbReference type="Pfam" id="PF00905">
    <property type="entry name" value="Transpeptidase"/>
    <property type="match status" value="1"/>
</dbReference>
<protein>
    <recommendedName>
        <fullName evidence="10">peptidoglycan glycosyltransferase</fullName>
        <ecNumber evidence="10">2.4.99.28</ecNumber>
    </recommendedName>
</protein>
<keyword evidence="1" id="KW-0121">Carboxypeptidase</keyword>
<dbReference type="GO" id="GO:0008658">
    <property type="term" value="F:penicillin binding"/>
    <property type="evidence" value="ECO:0007669"/>
    <property type="project" value="InterPro"/>
</dbReference>
<keyword evidence="8" id="KW-0511">Multifunctional enzyme</keyword>